<dbReference type="PANTHER" id="PTHR10183">
    <property type="entry name" value="CALPAIN"/>
    <property type="match status" value="1"/>
</dbReference>
<dbReference type="GO" id="GO:0005737">
    <property type="term" value="C:cytoplasm"/>
    <property type="evidence" value="ECO:0007669"/>
    <property type="project" value="TreeGrafter"/>
</dbReference>
<feature type="compositionally biased region" description="Basic residues" evidence="2">
    <location>
        <begin position="49"/>
        <end position="58"/>
    </location>
</feature>
<dbReference type="InterPro" id="IPR038765">
    <property type="entry name" value="Papain-like_cys_pep_sf"/>
</dbReference>
<protein>
    <submittedName>
        <fullName evidence="4">Calpain-9</fullName>
    </submittedName>
</protein>
<dbReference type="PANTHER" id="PTHR10183:SF433">
    <property type="entry name" value="CALPAIN-A-RELATED"/>
    <property type="match status" value="1"/>
</dbReference>
<evidence type="ECO:0000259" key="3">
    <source>
        <dbReference type="Pfam" id="PF00648"/>
    </source>
</evidence>
<dbReference type="EMBL" id="BRZM01000126">
    <property type="protein sequence ID" value="GLD68178.1"/>
    <property type="molecule type" value="Genomic_DNA"/>
</dbReference>
<comment type="caution">
    <text evidence="4">The sequence shown here is derived from an EMBL/GenBank/DDBJ whole genome shotgun (WGS) entry which is preliminary data.</text>
</comment>
<organism evidence="4 5">
    <name type="scientific">Lates japonicus</name>
    <name type="common">Japanese lates</name>
    <dbReference type="NCBI Taxonomy" id="270547"/>
    <lineage>
        <taxon>Eukaryota</taxon>
        <taxon>Metazoa</taxon>
        <taxon>Chordata</taxon>
        <taxon>Craniata</taxon>
        <taxon>Vertebrata</taxon>
        <taxon>Euteleostomi</taxon>
        <taxon>Actinopterygii</taxon>
        <taxon>Neopterygii</taxon>
        <taxon>Teleostei</taxon>
        <taxon>Neoteleostei</taxon>
        <taxon>Acanthomorphata</taxon>
        <taxon>Carangaria</taxon>
        <taxon>Carangaria incertae sedis</taxon>
        <taxon>Centropomidae</taxon>
        <taxon>Lates</taxon>
    </lineage>
</organism>
<feature type="domain" description="Calpain catalytic" evidence="3">
    <location>
        <begin position="150"/>
        <end position="210"/>
    </location>
</feature>
<dbReference type="SUPFAM" id="SSF54001">
    <property type="entry name" value="Cysteine proteinases"/>
    <property type="match status" value="1"/>
</dbReference>
<dbReference type="InterPro" id="IPR022684">
    <property type="entry name" value="Calpain_cysteine_protease"/>
</dbReference>
<comment type="similarity">
    <text evidence="1">Belongs to the peptidase C2 family.</text>
</comment>
<feature type="region of interest" description="Disordered" evidence="2">
    <location>
        <begin position="1"/>
        <end position="89"/>
    </location>
</feature>
<dbReference type="InterPro" id="IPR001300">
    <property type="entry name" value="Peptidase_C2_calpain_cat"/>
</dbReference>
<dbReference type="GO" id="GO:0006508">
    <property type="term" value="P:proteolysis"/>
    <property type="evidence" value="ECO:0007669"/>
    <property type="project" value="InterPro"/>
</dbReference>
<dbReference type="Proteomes" id="UP001279410">
    <property type="component" value="Unassembled WGS sequence"/>
</dbReference>
<evidence type="ECO:0000313" key="5">
    <source>
        <dbReference type="Proteomes" id="UP001279410"/>
    </source>
</evidence>
<evidence type="ECO:0000256" key="1">
    <source>
        <dbReference type="ARBA" id="ARBA00007623"/>
    </source>
</evidence>
<evidence type="ECO:0000256" key="2">
    <source>
        <dbReference type="SAM" id="MobiDB-lite"/>
    </source>
</evidence>
<name>A0AAD3RGK6_LATJO</name>
<proteinExistence type="inferred from homology"/>
<sequence>MNSYCFLQADPERERVSRGEVHRHGRTNQFLSGGCERPSPKTWPGSSHHQTHSRRLAHHTPPPRQKKKKEKKEMPVRSHSVGSVRPPTLSRTEVVRAAETGYLQKGRPGIWTRTSRANSSLFFRRAFPCRSKMEEAGQCRRTALVSGGALQNPQFIVGDANRTDICQGQARLRINILTLRKAFQPRVVPTTRALTTDRGIFSLQFWQLQQMAGCGGGRPVPSVGINSSCFTLPPTAVLEETSWKSLARCMAAESLKRRQHNAWSLHGGFHRSPALQSGGKTSTGLVKGHAYSITGLEEAQAAEDQQGKFLPLPRVKARSRTYINILGGVGVSHLPLGNTCWCPPPSSPTMSRLPHQDLLREKGWSSVPRLNGLTNRGRISSRHHVQGPGEDPHQHAGGVPRPSLLPPWKYSQLHHLPAPPCGRLPIRTFSEKRLSL</sequence>
<feature type="region of interest" description="Disordered" evidence="2">
    <location>
        <begin position="369"/>
        <end position="404"/>
    </location>
</feature>
<reference evidence="4" key="1">
    <citation type="submission" date="2022-08" db="EMBL/GenBank/DDBJ databases">
        <title>Genome sequencing of akame (Lates japonicus).</title>
        <authorList>
            <person name="Hashiguchi Y."/>
            <person name="Takahashi H."/>
        </authorList>
    </citation>
    <scope>NUCLEOTIDE SEQUENCE</scope>
    <source>
        <strain evidence="4">Kochi</strain>
    </source>
</reference>
<dbReference type="GO" id="GO:0004198">
    <property type="term" value="F:calcium-dependent cysteine-type endopeptidase activity"/>
    <property type="evidence" value="ECO:0007669"/>
    <property type="project" value="InterPro"/>
</dbReference>
<evidence type="ECO:0000313" key="4">
    <source>
        <dbReference type="EMBL" id="GLD68178.1"/>
    </source>
</evidence>
<gene>
    <name evidence="4" type="ORF">AKAME5_001949000</name>
</gene>
<keyword evidence="5" id="KW-1185">Reference proteome</keyword>
<dbReference type="AlphaFoldDB" id="A0AAD3RGK6"/>
<dbReference type="Pfam" id="PF00648">
    <property type="entry name" value="Peptidase_C2"/>
    <property type="match status" value="1"/>
</dbReference>
<accession>A0AAD3RGK6</accession>
<feature type="compositionally biased region" description="Basic and acidic residues" evidence="2">
    <location>
        <begin position="10"/>
        <end position="22"/>
    </location>
</feature>